<keyword evidence="3" id="KW-1185">Reference proteome</keyword>
<organism evidence="2 3">
    <name type="scientific">Zoarces viviparus</name>
    <name type="common">Viviparous eelpout</name>
    <name type="synonym">Blennius viviparus</name>
    <dbReference type="NCBI Taxonomy" id="48416"/>
    <lineage>
        <taxon>Eukaryota</taxon>
        <taxon>Metazoa</taxon>
        <taxon>Chordata</taxon>
        <taxon>Craniata</taxon>
        <taxon>Vertebrata</taxon>
        <taxon>Euteleostomi</taxon>
        <taxon>Actinopterygii</taxon>
        <taxon>Neopterygii</taxon>
        <taxon>Teleostei</taxon>
        <taxon>Neoteleostei</taxon>
        <taxon>Acanthomorphata</taxon>
        <taxon>Eupercaria</taxon>
        <taxon>Perciformes</taxon>
        <taxon>Cottioidei</taxon>
        <taxon>Zoarcales</taxon>
        <taxon>Zoarcidae</taxon>
        <taxon>Zoarcinae</taxon>
        <taxon>Zoarces</taxon>
    </lineage>
</organism>
<protein>
    <submittedName>
        <fullName evidence="2">Uncharacterized protein</fullName>
    </submittedName>
</protein>
<accession>A0AAW1E0X0</accession>
<reference evidence="2 3" key="1">
    <citation type="journal article" date="2024" name="Genome Biol. Evol.">
        <title>Chromosome-level genome assembly of the viviparous eelpout Zoarces viviparus.</title>
        <authorList>
            <person name="Fuhrmann N."/>
            <person name="Brasseur M.V."/>
            <person name="Bakowski C.E."/>
            <person name="Podsiadlowski L."/>
            <person name="Prost S."/>
            <person name="Krehenwinkel H."/>
            <person name="Mayer C."/>
        </authorList>
    </citation>
    <scope>NUCLEOTIDE SEQUENCE [LARGE SCALE GENOMIC DNA]</scope>
    <source>
        <strain evidence="2">NO-MEL_2022_Ind0_liver</strain>
    </source>
</reference>
<feature type="compositionally biased region" description="Polar residues" evidence="1">
    <location>
        <begin position="50"/>
        <end position="62"/>
    </location>
</feature>
<proteinExistence type="predicted"/>
<feature type="compositionally biased region" description="Polar residues" evidence="1">
    <location>
        <begin position="70"/>
        <end position="84"/>
    </location>
</feature>
<gene>
    <name evidence="2" type="ORF">VZT92_024081</name>
</gene>
<evidence type="ECO:0000313" key="3">
    <source>
        <dbReference type="Proteomes" id="UP001488805"/>
    </source>
</evidence>
<dbReference type="EMBL" id="JBCEZU010000575">
    <property type="protein sequence ID" value="KAK9516127.1"/>
    <property type="molecule type" value="Genomic_DNA"/>
</dbReference>
<comment type="caution">
    <text evidence="2">The sequence shown here is derived from an EMBL/GenBank/DDBJ whole genome shotgun (WGS) entry which is preliminary data.</text>
</comment>
<evidence type="ECO:0000313" key="2">
    <source>
        <dbReference type="EMBL" id="KAK9516127.1"/>
    </source>
</evidence>
<name>A0AAW1E0X0_ZOAVI</name>
<feature type="region of interest" description="Disordered" evidence="1">
    <location>
        <begin position="21"/>
        <end position="129"/>
    </location>
</feature>
<feature type="compositionally biased region" description="Polar residues" evidence="1">
    <location>
        <begin position="119"/>
        <end position="129"/>
    </location>
</feature>
<evidence type="ECO:0000256" key="1">
    <source>
        <dbReference type="SAM" id="MobiDB-lite"/>
    </source>
</evidence>
<dbReference type="Proteomes" id="UP001488805">
    <property type="component" value="Unassembled WGS sequence"/>
</dbReference>
<dbReference type="AlphaFoldDB" id="A0AAW1E0X0"/>
<sequence>MLLFGLFSLLRHRNSKSTLLISDPLTSSRKHDALHRRRTGEPENRRTGSRRSQTDYFWTTRGSDAEDISAWNSTSDPPNATEPRNPTRRRAVNTDVLQARGPPADTGGPGTASDRNVKNHQTWNVLHKV</sequence>